<dbReference type="Pfam" id="PF03133">
    <property type="entry name" value="TTL"/>
    <property type="match status" value="1"/>
</dbReference>
<keyword evidence="3" id="KW-0067">ATP-binding</keyword>
<evidence type="ECO:0000313" key="4">
    <source>
        <dbReference type="EMBL" id="CAK9089160.1"/>
    </source>
</evidence>
<keyword evidence="1" id="KW-0436">Ligase</keyword>
<keyword evidence="5" id="KW-1185">Reference proteome</keyword>
<dbReference type="Gene3D" id="3.30.470.20">
    <property type="entry name" value="ATP-grasp fold, B domain"/>
    <property type="match status" value="1"/>
</dbReference>
<dbReference type="SUPFAM" id="SSF56059">
    <property type="entry name" value="Glutathione synthetase ATP-binding domain-like"/>
    <property type="match status" value="1"/>
</dbReference>
<dbReference type="PANTHER" id="PTHR12241">
    <property type="entry name" value="TUBULIN POLYGLUTAMYLASE"/>
    <property type="match status" value="1"/>
</dbReference>
<evidence type="ECO:0000256" key="2">
    <source>
        <dbReference type="ARBA" id="ARBA00022741"/>
    </source>
</evidence>
<accession>A0ABP0QLL5</accession>
<name>A0ABP0QLL5_9DINO</name>
<comment type="caution">
    <text evidence="4">The sequence shown here is derived from an EMBL/GenBank/DDBJ whole genome shotgun (WGS) entry which is preliminary data.</text>
</comment>
<keyword evidence="2" id="KW-0547">Nucleotide-binding</keyword>
<evidence type="ECO:0000256" key="1">
    <source>
        <dbReference type="ARBA" id="ARBA00022598"/>
    </source>
</evidence>
<organism evidence="4 5">
    <name type="scientific">Durusdinium trenchii</name>
    <dbReference type="NCBI Taxonomy" id="1381693"/>
    <lineage>
        <taxon>Eukaryota</taxon>
        <taxon>Sar</taxon>
        <taxon>Alveolata</taxon>
        <taxon>Dinophyceae</taxon>
        <taxon>Suessiales</taxon>
        <taxon>Symbiodiniaceae</taxon>
        <taxon>Durusdinium</taxon>
    </lineage>
</organism>
<dbReference type="PROSITE" id="PS51221">
    <property type="entry name" value="TTL"/>
    <property type="match status" value="1"/>
</dbReference>
<gene>
    <name evidence="4" type="ORF">SCF082_LOCUS42083</name>
</gene>
<evidence type="ECO:0000313" key="5">
    <source>
        <dbReference type="Proteomes" id="UP001642464"/>
    </source>
</evidence>
<sequence length="494" mass="56757">MESSRLLRKRRAPSRATLRRVKPRRGERLVELVRPGQPVGEAWPVSDLRAFDAPTEPFCEINYGPLLRDVLRARGWRYSCEPCHGVYDKDSDRSTFYIKEFEACLRGKTPLQLFGKEGASEDGYRLQTLKLPRHALWMLGRLPYRVPGTARDQCRDREDFVQLVTEYGANLPGKPGNYRIAKFPGTERILFKTNFSKAFKDKAWYPKTFILPEDKAEFLKQLRVQPRSLWIGKPRNEYGGAGISVWRASDTTLKRGLREDQKGRSIMQQYLADPFLIGGYKFHMRIHLVITNLSPLEAFVQENGQCLFATKPYRLSDQTLGKNFDPPVHVTNMGLNAVAENKDNFLKEKPVIGKGQQIRMRQLMAHLASLDPNFDKAVIWQQIVDIALETSEYIAQSISRRFKVTPDQHFEIFGMDLMLDKKMKVWMCEVNTDPGLGYPDKEVLGSPNPDYKKELTACAETLHDLLALLGLDANHEQSQGSLRHWFKVQRKSLP</sequence>
<evidence type="ECO:0000256" key="3">
    <source>
        <dbReference type="ARBA" id="ARBA00022840"/>
    </source>
</evidence>
<dbReference type="PANTHER" id="PTHR12241:SF147">
    <property type="entry name" value="TUBULIN POLYGLUTAMYLASE TTLL7"/>
    <property type="match status" value="1"/>
</dbReference>
<dbReference type="InterPro" id="IPR004344">
    <property type="entry name" value="TTL/TTLL_fam"/>
</dbReference>
<protein>
    <submittedName>
        <fullName evidence="4">Probable tubulin polyglutamylase TTLL2 (Testis-specific protein NYD-TSPG) (Tubulin--tyrosine ligase-like protein 2)</fullName>
    </submittedName>
</protein>
<proteinExistence type="predicted"/>
<dbReference type="Proteomes" id="UP001642464">
    <property type="component" value="Unassembled WGS sequence"/>
</dbReference>
<dbReference type="EMBL" id="CAXAMM010039807">
    <property type="protein sequence ID" value="CAK9089160.1"/>
    <property type="molecule type" value="Genomic_DNA"/>
</dbReference>
<reference evidence="4 5" key="1">
    <citation type="submission" date="2024-02" db="EMBL/GenBank/DDBJ databases">
        <authorList>
            <person name="Chen Y."/>
            <person name="Shah S."/>
            <person name="Dougan E. K."/>
            <person name="Thang M."/>
            <person name="Chan C."/>
        </authorList>
    </citation>
    <scope>NUCLEOTIDE SEQUENCE [LARGE SCALE GENOMIC DNA]</scope>
</reference>